<dbReference type="PANTHER" id="PTHR33359:SF1">
    <property type="entry name" value="MOLYBDOPTERIN SYNTHASE SULFUR CARRIER SUBUNIT"/>
    <property type="match status" value="1"/>
</dbReference>
<dbReference type="PANTHER" id="PTHR33359">
    <property type="entry name" value="MOLYBDOPTERIN SYNTHASE SULFUR CARRIER SUBUNIT"/>
    <property type="match status" value="1"/>
</dbReference>
<dbReference type="GO" id="GO:0006777">
    <property type="term" value="P:Mo-molybdopterin cofactor biosynthetic process"/>
    <property type="evidence" value="ECO:0007669"/>
    <property type="project" value="InterPro"/>
</dbReference>
<dbReference type="Gene3D" id="3.10.20.30">
    <property type="match status" value="1"/>
</dbReference>
<dbReference type="InterPro" id="IPR010038">
    <property type="entry name" value="MoaD_arc-typ"/>
</dbReference>
<gene>
    <name evidence="4" type="ORF">AWH48_19260</name>
</gene>
<dbReference type="NCBIfam" id="TIGR01682">
    <property type="entry name" value="moaD"/>
    <property type="match status" value="1"/>
</dbReference>
<evidence type="ECO:0000256" key="2">
    <source>
        <dbReference type="ARBA" id="ARBA00024200"/>
    </source>
</evidence>
<dbReference type="InterPro" id="IPR012675">
    <property type="entry name" value="Beta-grasp_dom_sf"/>
</dbReference>
<dbReference type="Pfam" id="PF02597">
    <property type="entry name" value="ThiS"/>
    <property type="match status" value="1"/>
</dbReference>
<evidence type="ECO:0000256" key="3">
    <source>
        <dbReference type="ARBA" id="ARBA00024247"/>
    </source>
</evidence>
<dbReference type="NCBIfam" id="TIGR01687">
    <property type="entry name" value="moaD_arch"/>
    <property type="match status" value="1"/>
</dbReference>
<dbReference type="EMBL" id="LQWZ01000014">
    <property type="protein sequence ID" value="OAH57424.1"/>
    <property type="molecule type" value="Genomic_DNA"/>
</dbReference>
<protein>
    <recommendedName>
        <fullName evidence="3">Molybdopterin synthase sulfur carrier subunit</fullName>
    </recommendedName>
</protein>
<dbReference type="Proteomes" id="UP000077271">
    <property type="component" value="Unassembled WGS sequence"/>
</dbReference>
<evidence type="ECO:0000313" key="5">
    <source>
        <dbReference type="Proteomes" id="UP000077271"/>
    </source>
</evidence>
<proteinExistence type="inferred from homology"/>
<dbReference type="CDD" id="cd00754">
    <property type="entry name" value="Ubl_MoaD"/>
    <property type="match status" value="1"/>
</dbReference>
<dbReference type="GO" id="GO:0000166">
    <property type="term" value="F:nucleotide binding"/>
    <property type="evidence" value="ECO:0007669"/>
    <property type="project" value="UniProtKB-KW"/>
</dbReference>
<dbReference type="InterPro" id="IPR003749">
    <property type="entry name" value="ThiS/MoaD-like"/>
</dbReference>
<comment type="similarity">
    <text evidence="2">Belongs to the MoaD family.</text>
</comment>
<evidence type="ECO:0000256" key="1">
    <source>
        <dbReference type="ARBA" id="ARBA00022741"/>
    </source>
</evidence>
<dbReference type="InterPro" id="IPR016155">
    <property type="entry name" value="Mopterin_synth/thiamin_S_b"/>
</dbReference>
<dbReference type="InterPro" id="IPR044672">
    <property type="entry name" value="MOCS2A"/>
</dbReference>
<evidence type="ECO:0000313" key="4">
    <source>
        <dbReference type="EMBL" id="OAH57424.1"/>
    </source>
</evidence>
<reference evidence="4 5" key="1">
    <citation type="submission" date="2016-01" db="EMBL/GenBank/DDBJ databases">
        <title>Investigation of taxonomic status of Bacillus aminovorans.</title>
        <authorList>
            <person name="Verma A."/>
            <person name="Pal Y."/>
            <person name="Krishnamurthi S."/>
        </authorList>
    </citation>
    <scope>NUCLEOTIDE SEQUENCE [LARGE SCALE GENOMIC DNA]</scope>
    <source>
        <strain evidence="4 5">DSM 4337</strain>
    </source>
</reference>
<dbReference type="AlphaFoldDB" id="A0A177KWQ3"/>
<dbReference type="GO" id="GO:1990133">
    <property type="term" value="C:molybdopterin adenylyltransferase complex"/>
    <property type="evidence" value="ECO:0007669"/>
    <property type="project" value="TreeGrafter"/>
</dbReference>
<dbReference type="SUPFAM" id="SSF54285">
    <property type="entry name" value="MoaD/ThiS"/>
    <property type="match status" value="1"/>
</dbReference>
<comment type="caution">
    <text evidence="4">The sequence shown here is derived from an EMBL/GenBank/DDBJ whole genome shotgun (WGS) entry which is preliminary data.</text>
</comment>
<name>A0A177KWQ3_9BACI</name>
<dbReference type="RefSeq" id="WP_018395354.1">
    <property type="nucleotide sequence ID" value="NZ_LQWZ01000014.1"/>
</dbReference>
<organism evidence="4 5">
    <name type="scientific">Domibacillus aminovorans</name>
    <dbReference type="NCBI Taxonomy" id="29332"/>
    <lineage>
        <taxon>Bacteria</taxon>
        <taxon>Bacillati</taxon>
        <taxon>Bacillota</taxon>
        <taxon>Bacilli</taxon>
        <taxon>Bacillales</taxon>
        <taxon>Bacillaceae</taxon>
        <taxon>Domibacillus</taxon>
    </lineage>
</organism>
<keyword evidence="1" id="KW-0547">Nucleotide-binding</keyword>
<dbReference type="UniPathway" id="UPA00344"/>
<dbReference type="OrthoDB" id="9801945at2"/>
<sequence>MIHLHYFAGLKEAAGKASEDIQWTDGTVEDIVKWAANTYPAFDFSAVQVAVNEEYVLETESVKPGDHVAFIPPVSGG</sequence>
<accession>A0A177KWQ3</accession>